<evidence type="ECO:0000313" key="3">
    <source>
        <dbReference type="EMBL" id="RIY12762.1"/>
    </source>
</evidence>
<dbReference type="InterPro" id="IPR029062">
    <property type="entry name" value="Class_I_gatase-like"/>
</dbReference>
<dbReference type="EMBL" id="QYCN01000004">
    <property type="protein sequence ID" value="RIY12762.1"/>
    <property type="molecule type" value="Genomic_DNA"/>
</dbReference>
<dbReference type="Proteomes" id="UP000284250">
    <property type="component" value="Unassembled WGS sequence"/>
</dbReference>
<accession>A0A418R5U9</accession>
<dbReference type="RefSeq" id="WP_119654363.1">
    <property type="nucleotide sequence ID" value="NZ_JBHUOI010000028.1"/>
</dbReference>
<evidence type="ECO:0000313" key="4">
    <source>
        <dbReference type="Proteomes" id="UP000284250"/>
    </source>
</evidence>
<comment type="caution">
    <text evidence="3">The sequence shown here is derived from an EMBL/GenBank/DDBJ whole genome shotgun (WGS) entry which is preliminary data.</text>
</comment>
<keyword evidence="4" id="KW-1185">Reference proteome</keyword>
<feature type="region of interest" description="Disordered" evidence="1">
    <location>
        <begin position="59"/>
        <end position="78"/>
    </location>
</feature>
<reference evidence="3 4" key="2">
    <citation type="submission" date="2019-01" db="EMBL/GenBank/DDBJ databases">
        <title>Hymenobacter humicola sp. nov., isolated from soils in Antarctica.</title>
        <authorList>
            <person name="Sedlacek I."/>
            <person name="Holochova P."/>
            <person name="Kralova S."/>
            <person name="Pantucek R."/>
            <person name="Stankova E."/>
            <person name="Vrbovska V."/>
            <person name="Kristofova L."/>
            <person name="Svec P."/>
            <person name="Busse H.-J."/>
        </authorList>
    </citation>
    <scope>NUCLEOTIDE SEQUENCE [LARGE SCALE GENOMIC DNA]</scope>
    <source>
        <strain evidence="3 4">CCM 8852</strain>
    </source>
</reference>
<dbReference type="Gene3D" id="3.40.50.880">
    <property type="match status" value="1"/>
</dbReference>
<reference evidence="3 4" key="1">
    <citation type="submission" date="2018-09" db="EMBL/GenBank/DDBJ databases">
        <authorList>
            <person name="Zeman M."/>
            <person name="Pardy F."/>
        </authorList>
    </citation>
    <scope>NUCLEOTIDE SEQUENCE [LARGE SCALE GENOMIC DNA]</scope>
    <source>
        <strain evidence="3 4">CCM 8852</strain>
    </source>
</reference>
<dbReference type="AlphaFoldDB" id="A0A418R5U9"/>
<feature type="compositionally biased region" description="Polar residues" evidence="1">
    <location>
        <begin position="64"/>
        <end position="78"/>
    </location>
</feature>
<feature type="chain" id="PRO_5019207042" evidence="2">
    <location>
        <begin position="22"/>
        <end position="410"/>
    </location>
</feature>
<proteinExistence type="predicted"/>
<dbReference type="SUPFAM" id="SSF52317">
    <property type="entry name" value="Class I glutamine amidotransferase-like"/>
    <property type="match status" value="1"/>
</dbReference>
<evidence type="ECO:0000256" key="2">
    <source>
        <dbReference type="SAM" id="SignalP"/>
    </source>
</evidence>
<protein>
    <submittedName>
        <fullName evidence="3">T9SS C-terminal target domain-containing protein</fullName>
    </submittedName>
</protein>
<sequence>MPHAYRFLLLFIMLLPLVAPAQQLPKVLFDAAHAQMAGNADWVIDADVYDLRVGTGGAMVPGGSESNPQRFPTPDQSGITATTPETYWSGGISAWGVELVKRGFQVETLPNNGRLTYGDATNDQDLRNYAVYVVNEPNIRFTAAEKTALLTFVRDGGGLFMVSDHVVSDRNNSGWDSPRIWNDLLTTAPGGNPFGFTFNLDNLVVKTANVPVLPTDSLLHGPAGDVRKMEFYNGASLTLLPTANPTVRGVIYHPTADATGTQQALMAYARYGRGKVVALGDSSPPDDGTGDPGDKLYNGWSAEADGDHARVITNATIWLAARPGTPLAATAAAGLALRLFPNPTTGTVRLVSEARPTRVIWYTLLGEELAVPPAGLATDAYDLRLLPAGLYLVRVQLPDGRVLTRRVVRQ</sequence>
<evidence type="ECO:0000256" key="1">
    <source>
        <dbReference type="SAM" id="MobiDB-lite"/>
    </source>
</evidence>
<keyword evidence="2" id="KW-0732">Signal</keyword>
<organism evidence="3 4">
    <name type="scientific">Hymenobacter rubripertinctus</name>
    <dbReference type="NCBI Taxonomy" id="2029981"/>
    <lineage>
        <taxon>Bacteria</taxon>
        <taxon>Pseudomonadati</taxon>
        <taxon>Bacteroidota</taxon>
        <taxon>Cytophagia</taxon>
        <taxon>Cytophagales</taxon>
        <taxon>Hymenobacteraceae</taxon>
        <taxon>Hymenobacter</taxon>
    </lineage>
</organism>
<gene>
    <name evidence="3" type="ORF">D0T11_03295</name>
</gene>
<dbReference type="OrthoDB" id="9811262at2"/>
<name>A0A418R5U9_9BACT</name>
<feature type="signal peptide" evidence="2">
    <location>
        <begin position="1"/>
        <end position="21"/>
    </location>
</feature>